<dbReference type="GO" id="GO:0031124">
    <property type="term" value="P:mRNA 3'-end processing"/>
    <property type="evidence" value="ECO:0007669"/>
    <property type="project" value="TreeGrafter"/>
</dbReference>
<name>A0A0M3J0B6_ANISI</name>
<dbReference type="Proteomes" id="UP000267096">
    <property type="component" value="Unassembled WGS sequence"/>
</dbReference>
<organism evidence="4">
    <name type="scientific">Anisakis simplex</name>
    <name type="common">Herring worm</name>
    <dbReference type="NCBI Taxonomy" id="6269"/>
    <lineage>
        <taxon>Eukaryota</taxon>
        <taxon>Metazoa</taxon>
        <taxon>Ecdysozoa</taxon>
        <taxon>Nematoda</taxon>
        <taxon>Chromadorea</taxon>
        <taxon>Rhabditida</taxon>
        <taxon>Spirurina</taxon>
        <taxon>Ascaridomorpha</taxon>
        <taxon>Ascaridoidea</taxon>
        <taxon>Anisakidae</taxon>
        <taxon>Anisakis</taxon>
        <taxon>Anisakis simplex complex</taxon>
    </lineage>
</organism>
<dbReference type="PANTHER" id="PTHR12460:SF0">
    <property type="entry name" value="CID DOMAIN-CONTAINING PROTEIN-RELATED"/>
    <property type="match status" value="1"/>
</dbReference>
<evidence type="ECO:0000259" key="1">
    <source>
        <dbReference type="PROSITE" id="PS51391"/>
    </source>
</evidence>
<dbReference type="Gene3D" id="1.25.40.90">
    <property type="match status" value="1"/>
</dbReference>
<evidence type="ECO:0000313" key="3">
    <source>
        <dbReference type="Proteomes" id="UP000267096"/>
    </source>
</evidence>
<dbReference type="PROSITE" id="PS51391">
    <property type="entry name" value="CID"/>
    <property type="match status" value="1"/>
</dbReference>
<dbReference type="OrthoDB" id="1708588at2759"/>
<sequence length="139" mass="16102">MSGFSEAAMTKRLESLNMTAQSIQTLSMWILHHQKHNAERIVHLWLKVVKREIRPARLINLLYLANDVVQNSRRQCPDFMALFYSVLEPAFNMHADSQAVVALKKILRVFRERQIYAPPKIDRLMSVVTSTLTGIRLVE</sequence>
<dbReference type="InterPro" id="IPR008942">
    <property type="entry name" value="ENTH_VHS"/>
</dbReference>
<dbReference type="WBParaSite" id="ASIM_0000095301-mRNA-1">
    <property type="protein sequence ID" value="ASIM_0000095301-mRNA-1"/>
    <property type="gene ID" value="ASIM_0000095301"/>
</dbReference>
<keyword evidence="3" id="KW-1185">Reference proteome</keyword>
<proteinExistence type="predicted"/>
<feature type="domain" description="CID" evidence="1">
    <location>
        <begin position="1"/>
        <end position="132"/>
    </location>
</feature>
<dbReference type="SMART" id="SM00582">
    <property type="entry name" value="RPR"/>
    <property type="match status" value="1"/>
</dbReference>
<evidence type="ECO:0000313" key="4">
    <source>
        <dbReference type="WBParaSite" id="ASIM_0000095301-mRNA-1"/>
    </source>
</evidence>
<protein>
    <submittedName>
        <fullName evidence="4">CID domain-containing protein</fullName>
    </submittedName>
</protein>
<dbReference type="EMBL" id="UYRR01000719">
    <property type="protein sequence ID" value="VDK18155.1"/>
    <property type="molecule type" value="Genomic_DNA"/>
</dbReference>
<accession>A0A0M3J0B6</accession>
<evidence type="ECO:0000313" key="2">
    <source>
        <dbReference type="EMBL" id="VDK18155.1"/>
    </source>
</evidence>
<dbReference type="Pfam" id="PF04818">
    <property type="entry name" value="CID"/>
    <property type="match status" value="1"/>
</dbReference>
<dbReference type="AlphaFoldDB" id="A0A0M3J0B6"/>
<dbReference type="PANTHER" id="PTHR12460">
    <property type="entry name" value="CYCLIN-DEPENDENT KINASE INHIBITOR-RELATED PROTEIN"/>
    <property type="match status" value="1"/>
</dbReference>
<reference evidence="2 3" key="2">
    <citation type="submission" date="2018-11" db="EMBL/GenBank/DDBJ databases">
        <authorList>
            <consortium name="Pathogen Informatics"/>
        </authorList>
    </citation>
    <scope>NUCLEOTIDE SEQUENCE [LARGE SCALE GENOMIC DNA]</scope>
</reference>
<reference evidence="4" key="1">
    <citation type="submission" date="2017-02" db="UniProtKB">
        <authorList>
            <consortium name="WormBaseParasite"/>
        </authorList>
    </citation>
    <scope>IDENTIFICATION</scope>
</reference>
<dbReference type="GO" id="GO:0000993">
    <property type="term" value="F:RNA polymerase II complex binding"/>
    <property type="evidence" value="ECO:0007669"/>
    <property type="project" value="TreeGrafter"/>
</dbReference>
<gene>
    <name evidence="2" type="ORF">ASIM_LOCUS849</name>
</gene>
<dbReference type="SUPFAM" id="SSF48464">
    <property type="entry name" value="ENTH/VHS domain"/>
    <property type="match status" value="1"/>
</dbReference>
<dbReference type="InterPro" id="IPR006569">
    <property type="entry name" value="CID_dom"/>
</dbReference>